<proteinExistence type="predicted"/>
<dbReference type="AlphaFoldDB" id="A0A2U3D7S3"/>
<accession>A0A2U3D7S3</accession>
<keyword evidence="2" id="KW-1185">Reference proteome</keyword>
<organism evidence="1 2">
    <name type="scientific">Sulfoacidibacillus thermotolerans</name>
    <name type="common">Acidibacillus sulfuroxidans</name>
    <dbReference type="NCBI Taxonomy" id="1765684"/>
    <lineage>
        <taxon>Bacteria</taxon>
        <taxon>Bacillati</taxon>
        <taxon>Bacillota</taxon>
        <taxon>Bacilli</taxon>
        <taxon>Bacillales</taxon>
        <taxon>Alicyclobacillaceae</taxon>
        <taxon>Sulfoacidibacillus</taxon>
    </lineage>
</organism>
<dbReference type="EMBL" id="MPDK01000015">
    <property type="protein sequence ID" value="PWI57312.1"/>
    <property type="molecule type" value="Genomic_DNA"/>
</dbReference>
<evidence type="ECO:0000313" key="1">
    <source>
        <dbReference type="EMBL" id="PWI57312.1"/>
    </source>
</evidence>
<gene>
    <name evidence="1" type="ORF">BM613_09455</name>
</gene>
<sequence>MHPEKQVSPLIRQQQSMTLCPYIELYHLIIPKDNMLRQVNELVDFSFVYDELKEHYCKVDESLKTKFSAKNTTDVLEDEIAYCQKLIAVLESEGGVCQLPKVQEMLNLLKETVVDDLEQLQTLIEKNKIAGVEVKMVIGDTTYSEKENIKYSSDNDIELAAN</sequence>
<comment type="caution">
    <text evidence="1">The sequence shown here is derived from an EMBL/GenBank/DDBJ whole genome shotgun (WGS) entry which is preliminary data.</text>
</comment>
<name>A0A2U3D7S3_SULT2</name>
<evidence type="ECO:0000313" key="2">
    <source>
        <dbReference type="Proteomes" id="UP000245380"/>
    </source>
</evidence>
<protein>
    <submittedName>
        <fullName evidence="1">Uncharacterized protein</fullName>
    </submittedName>
</protein>
<dbReference type="Proteomes" id="UP000245380">
    <property type="component" value="Unassembled WGS sequence"/>
</dbReference>
<reference evidence="1 2" key="1">
    <citation type="submission" date="2016-11" db="EMBL/GenBank/DDBJ databases">
        <title>Comparative genomics of Acidibacillus ferroxidans species.</title>
        <authorList>
            <person name="Oliveira G."/>
            <person name="Nunes G."/>
            <person name="Oliveira R."/>
            <person name="Araujo F."/>
            <person name="Salim A."/>
            <person name="Scholte L."/>
            <person name="Morais D."/>
            <person name="Nancucheo I."/>
            <person name="Johnson D.B."/>
            <person name="Grail B."/>
            <person name="Bittencourt J."/>
            <person name="Valadares R."/>
        </authorList>
    </citation>
    <scope>NUCLEOTIDE SEQUENCE [LARGE SCALE GENOMIC DNA]</scope>
    <source>
        <strain evidence="1 2">Y002</strain>
    </source>
</reference>